<reference evidence="1" key="1">
    <citation type="submission" date="2013-07" db="EMBL/GenBank/DDBJ databases">
        <title>Midgut Transcriptome Profiling of Anoplphora glabripennis, a Lignocellulose Degrading, Wood-Boring Cerambycid.</title>
        <authorList>
            <person name="Scully E.D."/>
            <person name="Hoover K."/>
            <person name="Carlson J.E."/>
            <person name="Tien M."/>
            <person name="Geib S.M."/>
        </authorList>
    </citation>
    <scope>NUCLEOTIDE SEQUENCE</scope>
</reference>
<accession>V5H2D8</accession>
<dbReference type="InterPro" id="IPR021109">
    <property type="entry name" value="Peptidase_aspartic_dom_sf"/>
</dbReference>
<proteinExistence type="predicted"/>
<dbReference type="Pfam" id="PF13650">
    <property type="entry name" value="Asp_protease_2"/>
    <property type="match status" value="1"/>
</dbReference>
<dbReference type="AlphaFoldDB" id="V5H2D8"/>
<organism evidence="1">
    <name type="scientific">Anoplophora glabripennis</name>
    <name type="common">Asian longhorn beetle</name>
    <name type="synonym">Anoplophora nobilis</name>
    <dbReference type="NCBI Taxonomy" id="217634"/>
    <lineage>
        <taxon>Eukaryota</taxon>
        <taxon>Metazoa</taxon>
        <taxon>Ecdysozoa</taxon>
        <taxon>Arthropoda</taxon>
        <taxon>Hexapoda</taxon>
        <taxon>Insecta</taxon>
        <taxon>Pterygota</taxon>
        <taxon>Neoptera</taxon>
        <taxon>Endopterygota</taxon>
        <taxon>Coleoptera</taxon>
        <taxon>Polyphaga</taxon>
        <taxon>Cucujiformia</taxon>
        <taxon>Chrysomeloidea</taxon>
        <taxon>Cerambycidae</taxon>
        <taxon>Lamiinae</taxon>
        <taxon>Lamiini</taxon>
        <taxon>Anoplophora</taxon>
    </lineage>
</organism>
<dbReference type="CDD" id="cd00303">
    <property type="entry name" value="retropepsin_like"/>
    <property type="match status" value="1"/>
</dbReference>
<dbReference type="EMBL" id="GALX01001478">
    <property type="protein sequence ID" value="JAB66988.1"/>
    <property type="molecule type" value="Transcribed_RNA"/>
</dbReference>
<name>V5H2D8_ANOGL</name>
<feature type="non-terminal residue" evidence="1">
    <location>
        <position position="1"/>
    </location>
</feature>
<dbReference type="Gene3D" id="2.40.70.10">
    <property type="entry name" value="Acid Proteases"/>
    <property type="match status" value="1"/>
</dbReference>
<dbReference type="SUPFAM" id="SSF50630">
    <property type="entry name" value="Acid proteases"/>
    <property type="match status" value="1"/>
</dbReference>
<sequence>VNSALSHYSQLNNDYILLSTAIIYILDNLGNHIKCRALLDSGSQSNFITESLCNKLGIKPKQLNMSVSGINQVASQISKKVRCSIKSTYNNFARELNFQ</sequence>
<evidence type="ECO:0000313" key="1">
    <source>
        <dbReference type="EMBL" id="JAB66988.1"/>
    </source>
</evidence>
<protein>
    <submittedName>
        <fullName evidence="1">Uncharacterized protein</fullName>
    </submittedName>
</protein>